<dbReference type="STRING" id="49390.A0A068VL91"/>
<keyword evidence="5 6" id="KW-0472">Membrane</keyword>
<dbReference type="GO" id="GO:0016020">
    <property type="term" value="C:membrane"/>
    <property type="evidence" value="ECO:0007669"/>
    <property type="project" value="UniProtKB-SubCell"/>
</dbReference>
<name>A0A068VL91_COFCA</name>
<feature type="transmembrane region" description="Helical" evidence="6">
    <location>
        <begin position="241"/>
        <end position="261"/>
    </location>
</feature>
<dbReference type="EMBL" id="HG742640">
    <property type="protein sequence ID" value="CDP21364.1"/>
    <property type="molecule type" value="Genomic_DNA"/>
</dbReference>
<keyword evidence="4 6" id="KW-1133">Transmembrane helix</keyword>
<accession>A0A068VL91</accession>
<proteinExistence type="predicted"/>
<evidence type="ECO:0000256" key="5">
    <source>
        <dbReference type="ARBA" id="ARBA00023136"/>
    </source>
</evidence>
<evidence type="ECO:0000256" key="3">
    <source>
        <dbReference type="ARBA" id="ARBA00022692"/>
    </source>
</evidence>
<dbReference type="OMA" id="MCETIIH"/>
<organism evidence="8 9">
    <name type="scientific">Coffea canephora</name>
    <name type="common">Robusta coffee</name>
    <dbReference type="NCBI Taxonomy" id="49390"/>
    <lineage>
        <taxon>Eukaryota</taxon>
        <taxon>Viridiplantae</taxon>
        <taxon>Streptophyta</taxon>
        <taxon>Embryophyta</taxon>
        <taxon>Tracheophyta</taxon>
        <taxon>Spermatophyta</taxon>
        <taxon>Magnoliopsida</taxon>
        <taxon>eudicotyledons</taxon>
        <taxon>Gunneridae</taxon>
        <taxon>Pentapetalae</taxon>
        <taxon>asterids</taxon>
        <taxon>lamiids</taxon>
        <taxon>Gentianales</taxon>
        <taxon>Rubiaceae</taxon>
        <taxon>Ixoroideae</taxon>
        <taxon>Gardenieae complex</taxon>
        <taxon>Bertiereae - Coffeeae clade</taxon>
        <taxon>Coffeeae</taxon>
        <taxon>Coffea</taxon>
    </lineage>
</organism>
<evidence type="ECO:0000313" key="8">
    <source>
        <dbReference type="EMBL" id="CDP21364.1"/>
    </source>
</evidence>
<sequence length="268" mass="30119">MCETIIHRPGFRILELFDKVIMLSGDIVLRDGPLDCLEERLKSTGHCIPQHVNILEYAIDVSESLPMEKSDVEKGDVKQDITDHVISTSILSNIQEKHLSYSNSSRGSYRISSYAIADTLVFVAFLLQLSPLFTTPLHWLVGLRRKIDGSLFLSGGLDGALNGKFFCSCISALAPNFISGMSLIAGHHGCILLFSRGTSYLTKIPKCWLFMHYLSLMKYPLECLLLNKYGGYKGRGKCSNLVVMLAFIVGYRLLCYLTLWYRSCRTRS</sequence>
<dbReference type="Pfam" id="PF01061">
    <property type="entry name" value="ABC2_membrane"/>
    <property type="match status" value="1"/>
</dbReference>
<evidence type="ECO:0000256" key="1">
    <source>
        <dbReference type="ARBA" id="ARBA00004141"/>
    </source>
</evidence>
<protein>
    <submittedName>
        <fullName evidence="8">DH200=94 genomic scaffold, scaffold_3556</fullName>
    </submittedName>
</protein>
<feature type="transmembrane region" description="Helical" evidence="6">
    <location>
        <begin position="114"/>
        <end position="133"/>
    </location>
</feature>
<evidence type="ECO:0000259" key="7">
    <source>
        <dbReference type="Pfam" id="PF01061"/>
    </source>
</evidence>
<evidence type="ECO:0000256" key="2">
    <source>
        <dbReference type="ARBA" id="ARBA00022448"/>
    </source>
</evidence>
<evidence type="ECO:0000256" key="6">
    <source>
        <dbReference type="SAM" id="Phobius"/>
    </source>
</evidence>
<feature type="domain" description="ABC-2 type transporter transmembrane" evidence="7">
    <location>
        <begin position="87"/>
        <end position="227"/>
    </location>
</feature>
<comment type="subcellular location">
    <subcellularLocation>
        <location evidence="1">Membrane</location>
        <topology evidence="1">Multi-pass membrane protein</topology>
    </subcellularLocation>
</comment>
<dbReference type="AlphaFoldDB" id="A0A068VL91"/>
<gene>
    <name evidence="8" type="ORF">GSCOC_T00011579001</name>
</gene>
<dbReference type="GO" id="GO:0140359">
    <property type="term" value="F:ABC-type transporter activity"/>
    <property type="evidence" value="ECO:0007669"/>
    <property type="project" value="InterPro"/>
</dbReference>
<evidence type="ECO:0000313" key="9">
    <source>
        <dbReference type="Proteomes" id="UP000295252"/>
    </source>
</evidence>
<dbReference type="Gramene" id="CDP21364">
    <property type="protein sequence ID" value="CDP21364"/>
    <property type="gene ID" value="GSCOC_T00011579001"/>
</dbReference>
<keyword evidence="3 6" id="KW-0812">Transmembrane</keyword>
<dbReference type="InParanoid" id="A0A068VL91"/>
<dbReference type="InterPro" id="IPR013525">
    <property type="entry name" value="ABC2_TM"/>
</dbReference>
<dbReference type="Proteomes" id="UP000295252">
    <property type="component" value="Unassembled WGS sequence"/>
</dbReference>
<evidence type="ECO:0000256" key="4">
    <source>
        <dbReference type="ARBA" id="ARBA00022989"/>
    </source>
</evidence>
<keyword evidence="2" id="KW-0813">Transport</keyword>
<dbReference type="PANTHER" id="PTHR48041:SF100">
    <property type="entry name" value="ABC TRANSPORTER-LIKE"/>
    <property type="match status" value="1"/>
</dbReference>
<reference evidence="9" key="1">
    <citation type="journal article" date="2014" name="Science">
        <title>The coffee genome provides insight into the convergent evolution of caffeine biosynthesis.</title>
        <authorList>
            <person name="Denoeud F."/>
            <person name="Carretero-Paulet L."/>
            <person name="Dereeper A."/>
            <person name="Droc G."/>
            <person name="Guyot R."/>
            <person name="Pietrella M."/>
            <person name="Zheng C."/>
            <person name="Alberti A."/>
            <person name="Anthony F."/>
            <person name="Aprea G."/>
            <person name="Aury J.M."/>
            <person name="Bento P."/>
            <person name="Bernard M."/>
            <person name="Bocs S."/>
            <person name="Campa C."/>
            <person name="Cenci A."/>
            <person name="Combes M.C."/>
            <person name="Crouzillat D."/>
            <person name="Da Silva C."/>
            <person name="Daddiego L."/>
            <person name="De Bellis F."/>
            <person name="Dussert S."/>
            <person name="Garsmeur O."/>
            <person name="Gayraud T."/>
            <person name="Guignon V."/>
            <person name="Jahn K."/>
            <person name="Jamilloux V."/>
            <person name="Joet T."/>
            <person name="Labadie K."/>
            <person name="Lan T."/>
            <person name="Leclercq J."/>
            <person name="Lepelley M."/>
            <person name="Leroy T."/>
            <person name="Li L.T."/>
            <person name="Librado P."/>
            <person name="Lopez L."/>
            <person name="Munoz A."/>
            <person name="Noel B."/>
            <person name="Pallavicini A."/>
            <person name="Perrotta G."/>
            <person name="Poncet V."/>
            <person name="Pot D."/>
            <person name="Priyono X."/>
            <person name="Rigoreau M."/>
            <person name="Rouard M."/>
            <person name="Rozas J."/>
            <person name="Tranchant-Dubreuil C."/>
            <person name="VanBuren R."/>
            <person name="Zhang Q."/>
            <person name="Andrade A.C."/>
            <person name="Argout X."/>
            <person name="Bertrand B."/>
            <person name="de Kochko A."/>
            <person name="Graziosi G."/>
            <person name="Henry R.J."/>
            <person name="Jayarama X."/>
            <person name="Ming R."/>
            <person name="Nagai C."/>
            <person name="Rounsley S."/>
            <person name="Sankoff D."/>
            <person name="Giuliano G."/>
            <person name="Albert V.A."/>
            <person name="Wincker P."/>
            <person name="Lashermes P."/>
        </authorList>
    </citation>
    <scope>NUCLEOTIDE SEQUENCE [LARGE SCALE GENOMIC DNA]</scope>
    <source>
        <strain evidence="9">cv. DH200-94</strain>
    </source>
</reference>
<keyword evidence="9" id="KW-1185">Reference proteome</keyword>
<dbReference type="InterPro" id="IPR050352">
    <property type="entry name" value="ABCG_transporters"/>
</dbReference>
<dbReference type="PANTHER" id="PTHR48041">
    <property type="entry name" value="ABC TRANSPORTER G FAMILY MEMBER 28"/>
    <property type="match status" value="1"/>
</dbReference>
<dbReference type="PhylomeDB" id="A0A068VL91"/>